<evidence type="ECO:0000313" key="2">
    <source>
        <dbReference type="Proteomes" id="UP000502297"/>
    </source>
</evidence>
<proteinExistence type="predicted"/>
<accession>A0A6G8RZZ5</accession>
<dbReference type="KEGG" id="asha:G8E00_04840"/>
<reference evidence="1 2" key="1">
    <citation type="submission" date="2020-03" db="EMBL/GenBank/DDBJ databases">
        <authorList>
            <person name="Zhu W."/>
        </authorList>
    </citation>
    <scope>NUCLEOTIDE SEQUENCE [LARGE SCALE GENOMIC DNA]</scope>
    <source>
        <strain evidence="1 2">323-1</strain>
    </source>
</reference>
<name>A0A6G8RZZ5_9GAMM</name>
<dbReference type="Proteomes" id="UP000502297">
    <property type="component" value="Chromosome"/>
</dbReference>
<protein>
    <submittedName>
        <fullName evidence="1">GDYXXLXY domain-containing protein</fullName>
    </submittedName>
</protein>
<dbReference type="RefSeq" id="WP_166226426.1">
    <property type="nucleotide sequence ID" value="NZ_CP049801.1"/>
</dbReference>
<dbReference type="Pfam" id="PF14345">
    <property type="entry name" value="GDYXXLXY"/>
    <property type="match status" value="1"/>
</dbReference>
<keyword evidence="2" id="KW-1185">Reference proteome</keyword>
<organism evidence="1 2">
    <name type="scientific">Acinetobacter shaoyimingii</name>
    <dbReference type="NCBI Taxonomy" id="2715164"/>
    <lineage>
        <taxon>Bacteria</taxon>
        <taxon>Pseudomonadati</taxon>
        <taxon>Pseudomonadota</taxon>
        <taxon>Gammaproteobacteria</taxon>
        <taxon>Moraxellales</taxon>
        <taxon>Moraxellaceae</taxon>
        <taxon>Acinetobacter</taxon>
    </lineage>
</organism>
<gene>
    <name evidence="1" type="ORF">G8E00_04840</name>
</gene>
<dbReference type="EMBL" id="CP049801">
    <property type="protein sequence ID" value="QIO07434.1"/>
    <property type="molecule type" value="Genomic_DNA"/>
</dbReference>
<dbReference type="AlphaFoldDB" id="A0A6G8RZZ5"/>
<evidence type="ECO:0000313" key="1">
    <source>
        <dbReference type="EMBL" id="QIO07434.1"/>
    </source>
</evidence>
<dbReference type="InterPro" id="IPR025833">
    <property type="entry name" value="GDYXXLXY"/>
</dbReference>
<sequence>MKKIFPLALAFCSVLIFVGLVIKHELHLRQAQSIYVQLQPVDPRSLLQGDYMVLNYDLKLHEVNDQQIENQSQIMSYVLLDERHRVIKTTFDLESTTFGTPQSIPLILKNPKNYLDALYPAANSFLFAEGLEPCYRDAKYAEIKVKPNGQALLVGLVDQYLKSLNCEQQKKWAEGSGA</sequence>